<reference evidence="4" key="1">
    <citation type="submission" date="2009-11" db="EMBL/GenBank/DDBJ databases">
        <title>The complete chromosome 1 of Sphaerobacter thermophilus DSM 20745.</title>
        <authorList>
            <person name="Lucas S."/>
            <person name="Copeland A."/>
            <person name="Lapidus A."/>
            <person name="Glavina del Rio T."/>
            <person name="Dalin E."/>
            <person name="Tice H."/>
            <person name="Bruce D."/>
            <person name="Goodwin L."/>
            <person name="Pitluck S."/>
            <person name="Kyrpides N."/>
            <person name="Mavromatis K."/>
            <person name="Ivanova N."/>
            <person name="Mikhailova N."/>
            <person name="LaButti K.M."/>
            <person name="Clum A."/>
            <person name="Sun H.I."/>
            <person name="Brettin T."/>
            <person name="Detter J.C."/>
            <person name="Han C."/>
            <person name="Larimer F."/>
            <person name="Land M."/>
            <person name="Hauser L."/>
            <person name="Markowitz V."/>
            <person name="Cheng J.F."/>
            <person name="Hugenholtz P."/>
            <person name="Woyke T."/>
            <person name="Wu D."/>
            <person name="Steenblock K."/>
            <person name="Schneider S."/>
            <person name="Pukall R."/>
            <person name="Goeker M."/>
            <person name="Klenk H.P."/>
            <person name="Eisen J.A."/>
        </authorList>
    </citation>
    <scope>NUCLEOTIDE SEQUENCE [LARGE SCALE GENOMIC DNA]</scope>
    <source>
        <strain evidence="4">ATCC 49802 / DSM 20745 / S 6022</strain>
    </source>
</reference>
<dbReference type="eggNOG" id="COG5519">
    <property type="taxonomic scope" value="Bacteria"/>
</dbReference>
<dbReference type="SUPFAM" id="SSF56747">
    <property type="entry name" value="Prim-pol domain"/>
    <property type="match status" value="1"/>
</dbReference>
<gene>
    <name evidence="3" type="ordered locus">Sthe_1476</name>
</gene>
<dbReference type="InParanoid" id="D1C3U4"/>
<organism evidence="3 4">
    <name type="scientific">Sphaerobacter thermophilus (strain ATCC 49802 / DSM 20745 / KCCM 41009 / NCIMB 13125 / S 6022)</name>
    <dbReference type="NCBI Taxonomy" id="479434"/>
    <lineage>
        <taxon>Bacteria</taxon>
        <taxon>Pseudomonadati</taxon>
        <taxon>Thermomicrobiota</taxon>
        <taxon>Thermomicrobia</taxon>
        <taxon>Sphaerobacterales</taxon>
        <taxon>Sphaerobacterineae</taxon>
        <taxon>Sphaerobacteraceae</taxon>
        <taxon>Sphaerobacter</taxon>
    </lineage>
</organism>
<feature type="compositionally biased region" description="Low complexity" evidence="1">
    <location>
        <begin position="1"/>
        <end position="14"/>
    </location>
</feature>
<reference evidence="3 4" key="2">
    <citation type="journal article" date="2010" name="Stand. Genomic Sci.">
        <title>Complete genome sequence of Desulfohalobium retbaense type strain (HR(100)).</title>
        <authorList>
            <person name="Spring S."/>
            <person name="Nolan M."/>
            <person name="Lapidus A."/>
            <person name="Glavina Del Rio T."/>
            <person name="Copeland A."/>
            <person name="Tice H."/>
            <person name="Cheng J.F."/>
            <person name="Lucas S."/>
            <person name="Land M."/>
            <person name="Chen F."/>
            <person name="Bruce D."/>
            <person name="Goodwin L."/>
            <person name="Pitluck S."/>
            <person name="Ivanova N."/>
            <person name="Mavromatis K."/>
            <person name="Mikhailova N."/>
            <person name="Pati A."/>
            <person name="Chen A."/>
            <person name="Palaniappan K."/>
            <person name="Hauser L."/>
            <person name="Chang Y.J."/>
            <person name="Jeffries C.D."/>
            <person name="Munk C."/>
            <person name="Kiss H."/>
            <person name="Chain P."/>
            <person name="Han C."/>
            <person name="Brettin T."/>
            <person name="Detter J.C."/>
            <person name="Schuler E."/>
            <person name="Goker M."/>
            <person name="Rohde M."/>
            <person name="Bristow J."/>
            <person name="Eisen J.A."/>
            <person name="Markowitz V."/>
            <person name="Hugenholtz P."/>
            <person name="Kyrpides N.C."/>
            <person name="Klenk H.P."/>
        </authorList>
    </citation>
    <scope>NUCLEOTIDE SEQUENCE [LARGE SCALE GENOMIC DNA]</scope>
    <source>
        <strain evidence="4">ATCC 49802 / DSM 20745 / S 6022</strain>
    </source>
</reference>
<feature type="compositionally biased region" description="Basic and acidic residues" evidence="1">
    <location>
        <begin position="15"/>
        <end position="28"/>
    </location>
</feature>
<dbReference type="KEGG" id="sti:Sthe_1476"/>
<dbReference type="RefSeq" id="WP_012871958.1">
    <property type="nucleotide sequence ID" value="NC_013523.1"/>
</dbReference>
<sequence>MPRHAGAPAGTPGRARCDGLLGDRRDDDTTSAVLPTTGMVRHALAYAARGWPVFALAPRAKVPLARSRGHHDATTDARAVREWWALWPDANIGIALGGGRLVVLDVDRRHGGDATLAAVEREYEPLPPAPAVRTGDGLHLYYAAGGRPVPTRVLGPGLELRGDGAYVVAPPSIHPSGTRYQWADGRMPDALPPLPLWLLALTRHNLTVPAGERDTEPAAGTGAVTGLGAALARLLSDPAVLPRVLPLLGIPPDANPDRSRAFRCPLGCDDRHPSASLWRHPETGTVLVRSWHRCRGLEYLTLPMVYAGQRGRGWRWLRGAALAAWSLRLLRDAGVVWVPAPPPHLLHAPAAAAAVWHAFGLTVAAAEMAGDTGGVAFARRYGVELTGLPEHEYRAGWDWLRAHGYVVQASARAGRRPALWAPATTTTPTTRRETGLALREYSLRVEPRDAGWPAGGVA</sequence>
<name>D1C3U4_SPHTD</name>
<dbReference type="Proteomes" id="UP000002027">
    <property type="component" value="Chromosome 1"/>
</dbReference>
<dbReference type="OrthoDB" id="158067at2"/>
<dbReference type="STRING" id="479434.Sthe_1476"/>
<feature type="region of interest" description="Disordered" evidence="1">
    <location>
        <begin position="1"/>
        <end position="31"/>
    </location>
</feature>
<proteinExistence type="predicted"/>
<dbReference type="EMBL" id="CP001823">
    <property type="protein sequence ID" value="ACZ38911.1"/>
    <property type="molecule type" value="Genomic_DNA"/>
</dbReference>
<protein>
    <submittedName>
        <fullName evidence="3">Bifunctional DNA primase/polymerase</fullName>
    </submittedName>
</protein>
<evidence type="ECO:0000256" key="1">
    <source>
        <dbReference type="SAM" id="MobiDB-lite"/>
    </source>
</evidence>
<dbReference type="CDD" id="cd04859">
    <property type="entry name" value="Prim_Pol"/>
    <property type="match status" value="1"/>
</dbReference>
<evidence type="ECO:0000313" key="3">
    <source>
        <dbReference type="EMBL" id="ACZ38911.1"/>
    </source>
</evidence>
<dbReference type="HOGENOM" id="CLU_575809_0_0_0"/>
<keyword evidence="4" id="KW-1185">Reference proteome</keyword>
<dbReference type="AlphaFoldDB" id="D1C3U4"/>
<evidence type="ECO:0000313" key="4">
    <source>
        <dbReference type="Proteomes" id="UP000002027"/>
    </source>
</evidence>
<evidence type="ECO:0000259" key="2">
    <source>
        <dbReference type="SMART" id="SM00943"/>
    </source>
</evidence>
<dbReference type="InterPro" id="IPR015330">
    <property type="entry name" value="DNA_primase/pol_bifunc_N"/>
</dbReference>
<dbReference type="Pfam" id="PF09250">
    <property type="entry name" value="Prim-Pol"/>
    <property type="match status" value="1"/>
</dbReference>
<accession>D1C3U4</accession>
<dbReference type="SMART" id="SM00943">
    <property type="entry name" value="Prim-Pol"/>
    <property type="match status" value="1"/>
</dbReference>
<feature type="domain" description="DNA primase/polymerase bifunctional N-terminal" evidence="2">
    <location>
        <begin position="43"/>
        <end position="198"/>
    </location>
</feature>